<dbReference type="EMBL" id="CP001854">
    <property type="protein sequence ID" value="ADB50722.1"/>
    <property type="molecule type" value="Genomic_DNA"/>
</dbReference>
<keyword evidence="2" id="KW-0560">Oxidoreductase</keyword>
<dbReference type="InterPro" id="IPR036291">
    <property type="entry name" value="NAD(P)-bd_dom_sf"/>
</dbReference>
<dbReference type="PROSITE" id="PS00061">
    <property type="entry name" value="ADH_SHORT"/>
    <property type="match status" value="1"/>
</dbReference>
<reference evidence="5" key="2">
    <citation type="submission" date="2010-01" db="EMBL/GenBank/DDBJ databases">
        <title>The complete genome of Conexibacter woesei DSM 14684.</title>
        <authorList>
            <consortium name="US DOE Joint Genome Institute (JGI-PGF)"/>
            <person name="Lucas S."/>
            <person name="Copeland A."/>
            <person name="Lapidus A."/>
            <person name="Glavina del Rio T."/>
            <person name="Dalin E."/>
            <person name="Tice H."/>
            <person name="Bruce D."/>
            <person name="Goodwin L."/>
            <person name="Pitluck S."/>
            <person name="Kyrpides N."/>
            <person name="Mavromatis K."/>
            <person name="Ivanova N."/>
            <person name="Mikhailova N."/>
            <person name="Chertkov O."/>
            <person name="Brettin T."/>
            <person name="Detter J.C."/>
            <person name="Han C."/>
            <person name="Larimer F."/>
            <person name="Land M."/>
            <person name="Hauser L."/>
            <person name="Markowitz V."/>
            <person name="Cheng J.-F."/>
            <person name="Hugenholtz P."/>
            <person name="Woyke T."/>
            <person name="Wu D."/>
            <person name="Pukall R."/>
            <person name="Steenblock K."/>
            <person name="Schneider S."/>
            <person name="Klenk H.-P."/>
            <person name="Eisen J.A."/>
        </authorList>
    </citation>
    <scope>NUCLEOTIDE SEQUENCE [LARGE SCALE GENOMIC DNA]</scope>
    <source>
        <strain evidence="5">DSM 14684 / CIP 108061 / JCM 11494 / NBRC 100937 / ID131577</strain>
    </source>
</reference>
<protein>
    <submittedName>
        <fullName evidence="4">Short-chain dehydrogenase/reductase SDR</fullName>
    </submittedName>
</protein>
<keyword evidence="5" id="KW-1185">Reference proteome</keyword>
<dbReference type="eggNOG" id="COG1028">
    <property type="taxonomic scope" value="Bacteria"/>
</dbReference>
<dbReference type="FunFam" id="3.40.50.720:FF:000084">
    <property type="entry name" value="Short-chain dehydrogenase reductase"/>
    <property type="match status" value="1"/>
</dbReference>
<dbReference type="STRING" id="469383.Cwoe_2297"/>
<dbReference type="Gene3D" id="3.40.50.720">
    <property type="entry name" value="NAD(P)-binding Rossmann-like Domain"/>
    <property type="match status" value="1"/>
</dbReference>
<evidence type="ECO:0000256" key="1">
    <source>
        <dbReference type="ARBA" id="ARBA00006484"/>
    </source>
</evidence>
<evidence type="ECO:0000259" key="3">
    <source>
        <dbReference type="SMART" id="SM00822"/>
    </source>
</evidence>
<dbReference type="OrthoDB" id="9787298at2"/>
<dbReference type="SUPFAM" id="SSF51735">
    <property type="entry name" value="NAD(P)-binding Rossmann-fold domains"/>
    <property type="match status" value="1"/>
</dbReference>
<dbReference type="PRINTS" id="PR00081">
    <property type="entry name" value="GDHRDH"/>
</dbReference>
<dbReference type="InterPro" id="IPR057326">
    <property type="entry name" value="KR_dom"/>
</dbReference>
<dbReference type="KEGG" id="cwo:Cwoe_2297"/>
<dbReference type="AlphaFoldDB" id="D3F6F5"/>
<comment type="similarity">
    <text evidence="1">Belongs to the short-chain dehydrogenases/reductases (SDR) family.</text>
</comment>
<feature type="domain" description="Ketoreductase" evidence="3">
    <location>
        <begin position="26"/>
        <end position="205"/>
    </location>
</feature>
<dbReference type="InterPro" id="IPR002347">
    <property type="entry name" value="SDR_fam"/>
</dbReference>
<dbReference type="Pfam" id="PF13561">
    <property type="entry name" value="adh_short_C2"/>
    <property type="match status" value="1"/>
</dbReference>
<gene>
    <name evidence="4" type="ordered locus">Cwoe_2297</name>
</gene>
<accession>D3F6F5</accession>
<evidence type="ECO:0000256" key="2">
    <source>
        <dbReference type="ARBA" id="ARBA00023002"/>
    </source>
</evidence>
<evidence type="ECO:0000313" key="5">
    <source>
        <dbReference type="Proteomes" id="UP000008229"/>
    </source>
</evidence>
<dbReference type="InterPro" id="IPR020904">
    <property type="entry name" value="Sc_DH/Rdtase_CS"/>
</dbReference>
<dbReference type="SMART" id="SM00822">
    <property type="entry name" value="PKS_KR"/>
    <property type="match status" value="1"/>
</dbReference>
<proteinExistence type="inferred from homology"/>
<organism evidence="4 5">
    <name type="scientific">Conexibacter woesei (strain DSM 14684 / CCUG 47730 / CIP 108061 / JCM 11494 / NBRC 100937 / ID131577)</name>
    <dbReference type="NCBI Taxonomy" id="469383"/>
    <lineage>
        <taxon>Bacteria</taxon>
        <taxon>Bacillati</taxon>
        <taxon>Actinomycetota</taxon>
        <taxon>Thermoleophilia</taxon>
        <taxon>Solirubrobacterales</taxon>
        <taxon>Conexibacteraceae</taxon>
        <taxon>Conexibacter</taxon>
    </lineage>
</organism>
<sequence>MPSTRPLNDSEENAVSDVNPFRLDGAAIVVTGASSGIGAQIARTLGEQGARVLLVGRDEQRLQASAAAVRATGAEAEPLALDLCDEAAPELVLAAARDRFGALTGLVHAAGVFDPTPFGDTTDAILDRQWEVNVRAPFRLTRAAVPHLPRGASVTFISSIAGHVGFPNSSAYCATKGAVELLVRSLAVELAPAGVRVNAVAPGNVRTSINAHLLADPEYHAQMLAATPAGRIGEVEDIAPAVAFLASPAAGYVHGASLLVDGGWAAL</sequence>
<name>D3F6F5_CONWI</name>
<dbReference type="Proteomes" id="UP000008229">
    <property type="component" value="Chromosome"/>
</dbReference>
<dbReference type="PANTHER" id="PTHR43639">
    <property type="entry name" value="OXIDOREDUCTASE, SHORT-CHAIN DEHYDROGENASE/REDUCTASE FAMILY (AFU_ORTHOLOGUE AFUA_5G02870)"/>
    <property type="match status" value="1"/>
</dbReference>
<dbReference type="PANTHER" id="PTHR43639:SF1">
    <property type="entry name" value="SHORT-CHAIN DEHYDROGENASE_REDUCTASE FAMILY PROTEIN"/>
    <property type="match status" value="1"/>
</dbReference>
<reference evidence="4 5" key="1">
    <citation type="journal article" date="2010" name="Stand. Genomic Sci.">
        <title>Complete genome sequence of Conexibacter woesei type strain (ID131577).</title>
        <authorList>
            <person name="Pukall R."/>
            <person name="Lapidus A."/>
            <person name="Glavina Del Rio T."/>
            <person name="Copeland A."/>
            <person name="Tice H."/>
            <person name="Cheng J.-F."/>
            <person name="Lucas S."/>
            <person name="Chen F."/>
            <person name="Nolan M."/>
            <person name="Bruce D."/>
            <person name="Goodwin L."/>
            <person name="Pitluck S."/>
            <person name="Mavromatis K."/>
            <person name="Ivanova N."/>
            <person name="Ovchinnikova G."/>
            <person name="Pati A."/>
            <person name="Chen A."/>
            <person name="Palaniappan K."/>
            <person name="Land M."/>
            <person name="Hauser L."/>
            <person name="Chang Y.-J."/>
            <person name="Jeffries C.D."/>
            <person name="Chain P."/>
            <person name="Meincke L."/>
            <person name="Sims D."/>
            <person name="Brettin T."/>
            <person name="Detter J.C."/>
            <person name="Rohde M."/>
            <person name="Goeker M."/>
            <person name="Bristow J."/>
            <person name="Eisen J.A."/>
            <person name="Markowitz V."/>
            <person name="Kyrpides N.C."/>
            <person name="Klenk H.-P."/>
            <person name="Hugenholtz P."/>
        </authorList>
    </citation>
    <scope>NUCLEOTIDE SEQUENCE [LARGE SCALE GENOMIC DNA]</scope>
    <source>
        <strain evidence="5">DSM 14684 / CIP 108061 / JCM 11494 / NBRC 100937 / ID131577</strain>
    </source>
</reference>
<dbReference type="GO" id="GO:0016491">
    <property type="term" value="F:oxidoreductase activity"/>
    <property type="evidence" value="ECO:0007669"/>
    <property type="project" value="UniProtKB-KW"/>
</dbReference>
<dbReference type="CDD" id="cd05233">
    <property type="entry name" value="SDR_c"/>
    <property type="match status" value="1"/>
</dbReference>
<dbReference type="HOGENOM" id="CLU_010194_1_3_11"/>
<evidence type="ECO:0000313" key="4">
    <source>
        <dbReference type="EMBL" id="ADB50722.1"/>
    </source>
</evidence>